<protein>
    <submittedName>
        <fullName evidence="1">Putative transposase</fullName>
    </submittedName>
</protein>
<dbReference type="AlphaFoldDB" id="A0A0T9RLT0"/>
<sequence length="59" mass="6668">MFTEADRIRAIELYFKYGRKLDPWCVSWGIPLKETSDAGSVYGKRVAVRLKAGCGRTLS</sequence>
<dbReference type="EMBL" id="CQBK01000052">
    <property type="protein sequence ID" value="CNI70986.1"/>
    <property type="molecule type" value="Genomic_DNA"/>
</dbReference>
<evidence type="ECO:0000313" key="2">
    <source>
        <dbReference type="Proteomes" id="UP000038204"/>
    </source>
</evidence>
<name>A0A0T9RLT0_9GAMM</name>
<gene>
    <name evidence="1" type="ORF">ERS008667_04139</name>
</gene>
<reference evidence="1 2" key="1">
    <citation type="submission" date="2015-03" db="EMBL/GenBank/DDBJ databases">
        <authorList>
            <person name="Murphy D."/>
        </authorList>
    </citation>
    <scope>NUCLEOTIDE SEQUENCE [LARGE SCALE GENOMIC DNA]</scope>
    <source>
        <strain evidence="1 2">Y233</strain>
    </source>
</reference>
<accession>A0A0T9RLT0</accession>
<dbReference type="Proteomes" id="UP000038204">
    <property type="component" value="Unassembled WGS sequence"/>
</dbReference>
<evidence type="ECO:0000313" key="1">
    <source>
        <dbReference type="EMBL" id="CNI70986.1"/>
    </source>
</evidence>
<proteinExistence type="predicted"/>
<organism evidence="1 2">
    <name type="scientific">Yersinia similis</name>
    <dbReference type="NCBI Taxonomy" id="367190"/>
    <lineage>
        <taxon>Bacteria</taxon>
        <taxon>Pseudomonadati</taxon>
        <taxon>Pseudomonadota</taxon>
        <taxon>Gammaproteobacteria</taxon>
        <taxon>Enterobacterales</taxon>
        <taxon>Yersiniaceae</taxon>
        <taxon>Yersinia</taxon>
    </lineage>
</organism>